<protein>
    <submittedName>
        <fullName evidence="3">Uncharacterized protein</fullName>
    </submittedName>
</protein>
<dbReference type="Proteomes" id="UP000001745">
    <property type="component" value="Unassembled WGS sequence"/>
</dbReference>
<feature type="signal peptide" evidence="2">
    <location>
        <begin position="1"/>
        <end position="17"/>
    </location>
</feature>
<sequence>MLSKTVITALLVTAAVALPANTAPRSLTESDSNTMAKSYVPEAGADGQGDATPEKGFYPYHHHPPGAADSEADALEKRFYIYHHHPPGAADGEQAADLDKRDPNTLVKFYIPETSAGKE</sequence>
<evidence type="ECO:0000313" key="4">
    <source>
        <dbReference type="Proteomes" id="UP000001745"/>
    </source>
</evidence>
<dbReference type="InParanoid" id="B8M7T4"/>
<dbReference type="GeneID" id="8101755"/>
<gene>
    <name evidence="3" type="ORF">TSTA_030760</name>
</gene>
<dbReference type="AlphaFoldDB" id="B8M7T4"/>
<keyword evidence="2" id="KW-0732">Signal</keyword>
<accession>B8M7T4</accession>
<evidence type="ECO:0000256" key="2">
    <source>
        <dbReference type="SAM" id="SignalP"/>
    </source>
</evidence>
<feature type="region of interest" description="Disordered" evidence="1">
    <location>
        <begin position="84"/>
        <end position="104"/>
    </location>
</feature>
<proteinExistence type="predicted"/>
<feature type="chain" id="PRO_5002874897" evidence="2">
    <location>
        <begin position="18"/>
        <end position="119"/>
    </location>
</feature>
<dbReference type="EMBL" id="EQ962654">
    <property type="protein sequence ID" value="EED19813.1"/>
    <property type="molecule type" value="Genomic_DNA"/>
</dbReference>
<dbReference type="OrthoDB" id="4227556at2759"/>
<keyword evidence="4" id="KW-1185">Reference proteome</keyword>
<evidence type="ECO:0000313" key="3">
    <source>
        <dbReference type="EMBL" id="EED19813.1"/>
    </source>
</evidence>
<organism evidence="3 4">
    <name type="scientific">Talaromyces stipitatus (strain ATCC 10500 / CBS 375.48 / QM 6759 / NRRL 1006)</name>
    <name type="common">Penicillium stipitatum</name>
    <dbReference type="NCBI Taxonomy" id="441959"/>
    <lineage>
        <taxon>Eukaryota</taxon>
        <taxon>Fungi</taxon>
        <taxon>Dikarya</taxon>
        <taxon>Ascomycota</taxon>
        <taxon>Pezizomycotina</taxon>
        <taxon>Eurotiomycetes</taxon>
        <taxon>Eurotiomycetidae</taxon>
        <taxon>Eurotiales</taxon>
        <taxon>Trichocomaceae</taxon>
        <taxon>Talaromyces</taxon>
        <taxon>Talaromyces sect. Talaromyces</taxon>
    </lineage>
</organism>
<feature type="region of interest" description="Disordered" evidence="1">
    <location>
        <begin position="21"/>
        <end position="69"/>
    </location>
</feature>
<dbReference type="VEuPathDB" id="FungiDB:TSTA_030760"/>
<dbReference type="RefSeq" id="XP_002480247.1">
    <property type="nucleotide sequence ID" value="XM_002480202.1"/>
</dbReference>
<evidence type="ECO:0000256" key="1">
    <source>
        <dbReference type="SAM" id="MobiDB-lite"/>
    </source>
</evidence>
<feature type="compositionally biased region" description="Polar residues" evidence="1">
    <location>
        <begin position="24"/>
        <end position="36"/>
    </location>
</feature>
<name>B8M7T4_TALSN</name>
<dbReference type="HOGENOM" id="CLU_2063040_0_0_1"/>
<reference evidence="4" key="1">
    <citation type="journal article" date="2015" name="Genome Announc.">
        <title>Genome sequence of the AIDS-associated pathogen Penicillium marneffei (ATCC18224) and its near taxonomic relative Talaromyces stipitatus (ATCC10500).</title>
        <authorList>
            <person name="Nierman W.C."/>
            <person name="Fedorova-Abrams N.D."/>
            <person name="Andrianopoulos A."/>
        </authorList>
    </citation>
    <scope>NUCLEOTIDE SEQUENCE [LARGE SCALE GENOMIC DNA]</scope>
    <source>
        <strain evidence="4">ATCC 10500 / CBS 375.48 / QM 6759 / NRRL 1006</strain>
    </source>
</reference>